<evidence type="ECO:0000256" key="10">
    <source>
        <dbReference type="ARBA" id="ARBA00023136"/>
    </source>
</evidence>
<dbReference type="Gene3D" id="2.40.170.20">
    <property type="entry name" value="TonB-dependent receptor, beta-barrel domain"/>
    <property type="match status" value="1"/>
</dbReference>
<evidence type="ECO:0000256" key="12">
    <source>
        <dbReference type="RuleBase" id="RU003357"/>
    </source>
</evidence>
<evidence type="ECO:0000256" key="13">
    <source>
        <dbReference type="SAM" id="SignalP"/>
    </source>
</evidence>
<keyword evidence="6 13" id="KW-0732">Signal</keyword>
<dbReference type="GO" id="GO:0009279">
    <property type="term" value="C:cell outer membrane"/>
    <property type="evidence" value="ECO:0007669"/>
    <property type="project" value="UniProtKB-SubCell"/>
</dbReference>
<evidence type="ECO:0000259" key="15">
    <source>
        <dbReference type="Pfam" id="PF07715"/>
    </source>
</evidence>
<dbReference type="InterPro" id="IPR036942">
    <property type="entry name" value="Beta-barrel_TonB_sf"/>
</dbReference>
<feature type="signal peptide" evidence="13">
    <location>
        <begin position="1"/>
        <end position="17"/>
    </location>
</feature>
<evidence type="ECO:0000256" key="6">
    <source>
        <dbReference type="ARBA" id="ARBA00022729"/>
    </source>
</evidence>
<comment type="subcellular location">
    <subcellularLocation>
        <location evidence="1">Cell outer membrane</location>
        <topology evidence="1">Multi-pass membrane protein</topology>
    </subcellularLocation>
</comment>
<evidence type="ECO:0000259" key="14">
    <source>
        <dbReference type="Pfam" id="PF00593"/>
    </source>
</evidence>
<proteinExistence type="inferred from homology"/>
<evidence type="ECO:0000256" key="11">
    <source>
        <dbReference type="ARBA" id="ARBA00023237"/>
    </source>
</evidence>
<keyword evidence="11" id="KW-0998">Cell outer membrane</keyword>
<dbReference type="InterPro" id="IPR039426">
    <property type="entry name" value="TonB-dep_rcpt-like"/>
</dbReference>
<evidence type="ECO:0000256" key="9">
    <source>
        <dbReference type="ARBA" id="ARBA00023077"/>
    </source>
</evidence>
<evidence type="ECO:0000313" key="17">
    <source>
        <dbReference type="Proteomes" id="UP000198510"/>
    </source>
</evidence>
<gene>
    <name evidence="16" type="ORF">SAMN05421823_104121</name>
</gene>
<evidence type="ECO:0000313" key="16">
    <source>
        <dbReference type="EMBL" id="SDL00501.1"/>
    </source>
</evidence>
<keyword evidence="17" id="KW-1185">Reference proteome</keyword>
<dbReference type="GO" id="GO:0015344">
    <property type="term" value="F:siderophore uptake transmembrane transporter activity"/>
    <property type="evidence" value="ECO:0007669"/>
    <property type="project" value="TreeGrafter"/>
</dbReference>
<keyword evidence="7" id="KW-0408">Iron</keyword>
<evidence type="ECO:0000256" key="5">
    <source>
        <dbReference type="ARBA" id="ARBA00022692"/>
    </source>
</evidence>
<dbReference type="Pfam" id="PF07715">
    <property type="entry name" value="Plug"/>
    <property type="match status" value="1"/>
</dbReference>
<dbReference type="AlphaFoldDB" id="A0A1G9GII9"/>
<dbReference type="Gene3D" id="2.170.130.10">
    <property type="entry name" value="TonB-dependent receptor, plug domain"/>
    <property type="match status" value="1"/>
</dbReference>
<feature type="domain" description="TonB-dependent receptor plug" evidence="15">
    <location>
        <begin position="42"/>
        <end position="150"/>
    </location>
</feature>
<dbReference type="EMBL" id="FNFO01000004">
    <property type="protein sequence ID" value="SDL00501.1"/>
    <property type="molecule type" value="Genomic_DNA"/>
</dbReference>
<dbReference type="Pfam" id="PF00593">
    <property type="entry name" value="TonB_dep_Rec_b-barrel"/>
    <property type="match status" value="1"/>
</dbReference>
<name>A0A1G9GII9_9BACT</name>
<feature type="domain" description="TonB-dependent receptor-like beta-barrel" evidence="14">
    <location>
        <begin position="210"/>
        <end position="628"/>
    </location>
</feature>
<comment type="similarity">
    <text evidence="12">Belongs to the TonB-dependent receptor family.</text>
</comment>
<keyword evidence="4" id="KW-0410">Iron transport</keyword>
<dbReference type="PANTHER" id="PTHR32552">
    <property type="entry name" value="FERRICHROME IRON RECEPTOR-RELATED"/>
    <property type="match status" value="1"/>
</dbReference>
<evidence type="ECO:0000256" key="3">
    <source>
        <dbReference type="ARBA" id="ARBA00022452"/>
    </source>
</evidence>
<dbReference type="InterPro" id="IPR012910">
    <property type="entry name" value="Plug_dom"/>
</dbReference>
<feature type="chain" id="PRO_5011718807" evidence="13">
    <location>
        <begin position="18"/>
        <end position="663"/>
    </location>
</feature>
<evidence type="ECO:0000256" key="8">
    <source>
        <dbReference type="ARBA" id="ARBA00023065"/>
    </source>
</evidence>
<dbReference type="STRING" id="1075417.SAMN05421823_104121"/>
<protein>
    <submittedName>
        <fullName evidence="16">Iron complex outermembrane recepter protein</fullName>
    </submittedName>
</protein>
<evidence type="ECO:0000256" key="7">
    <source>
        <dbReference type="ARBA" id="ARBA00023004"/>
    </source>
</evidence>
<keyword evidence="10 12" id="KW-0472">Membrane</keyword>
<reference evidence="16 17" key="1">
    <citation type="submission" date="2016-10" db="EMBL/GenBank/DDBJ databases">
        <authorList>
            <person name="de Groot N.N."/>
        </authorList>
    </citation>
    <scope>NUCLEOTIDE SEQUENCE [LARGE SCALE GENOMIC DNA]</scope>
    <source>
        <strain evidence="16 17">DSM 25186</strain>
    </source>
</reference>
<keyword evidence="2" id="KW-0813">Transport</keyword>
<dbReference type="SUPFAM" id="SSF56935">
    <property type="entry name" value="Porins"/>
    <property type="match status" value="1"/>
</dbReference>
<sequence>MKFTMICWLGWGMVGWAQTAAVVTPADTLKEVTVSADYNASRETPITFQNLNSNEINQRYYGQEPALMLTQTPSVTAYSDAGSALGYAYFRLRGLDQTRLNITLDGVPLNEPEDQGAYFSNYPDLLNSVRRMQVQRGVGTSQNGAASYAGSLQLESPSLFGTAGGEVGAGYGSFQTYRVYGKYQTGDRNQTGAYVRASYLHSDGYKYHAGNTSGSVFYSAGHYRGRHSWKLTGFTGRQANQLAWIGVPKEVVAQDPRTNANSRQEDDAFLQSLLYLQHGYRVGEHGTWKSCVYYNYLDGNYDFDLNNFLGLPATDALYNYAFRSHFAGVFSNYTVEKTKYQWVSGFHANTYVRRHLGSETNSGTLYTNRGFRQEVSGFSKLVYRLPHWTLFGDLQLRYTDFVYRGDVAVAPLRWTFLNPKFGVTRNLGAATLYYSLGRTGREPTRNDLLNGEDNLLADSLGQPLLNIVSAEYVVDHELGLRLPYAKGHLQTNLYYLSFRNEIVLNGQFGPNGLPLHSDVARSFRSGLEVEATYRLGRVWELAHQSTFSYNQIREGEARVAPVLTPQVLVNQELRFAQGPWQAGLRMRYQGTSYLDFANEETLPAFVTWHAEAAYRWGAWQVRLRVNNLTNVRYFSHGYIDWSGTPRYFVQAPRHWYSSVTWNF</sequence>
<dbReference type="InterPro" id="IPR000531">
    <property type="entry name" value="Beta-barrel_TonB"/>
</dbReference>
<dbReference type="Proteomes" id="UP000198510">
    <property type="component" value="Unassembled WGS sequence"/>
</dbReference>
<keyword evidence="5" id="KW-0812">Transmembrane</keyword>
<evidence type="ECO:0000256" key="2">
    <source>
        <dbReference type="ARBA" id="ARBA00022448"/>
    </source>
</evidence>
<keyword evidence="8" id="KW-0406">Ion transport</keyword>
<dbReference type="PANTHER" id="PTHR32552:SF68">
    <property type="entry name" value="FERRICHROME OUTER MEMBRANE TRANSPORTER_PHAGE RECEPTOR"/>
    <property type="match status" value="1"/>
</dbReference>
<accession>A0A1G9GII9</accession>
<evidence type="ECO:0000256" key="4">
    <source>
        <dbReference type="ARBA" id="ARBA00022496"/>
    </source>
</evidence>
<evidence type="ECO:0000256" key="1">
    <source>
        <dbReference type="ARBA" id="ARBA00004571"/>
    </source>
</evidence>
<keyword evidence="9 12" id="KW-0798">TonB box</keyword>
<dbReference type="InterPro" id="IPR037066">
    <property type="entry name" value="Plug_dom_sf"/>
</dbReference>
<keyword evidence="3" id="KW-1134">Transmembrane beta strand</keyword>
<organism evidence="16 17">
    <name type="scientific">Catalinimonas alkaloidigena</name>
    <dbReference type="NCBI Taxonomy" id="1075417"/>
    <lineage>
        <taxon>Bacteria</taxon>
        <taxon>Pseudomonadati</taxon>
        <taxon>Bacteroidota</taxon>
        <taxon>Cytophagia</taxon>
        <taxon>Cytophagales</taxon>
        <taxon>Catalimonadaceae</taxon>
        <taxon>Catalinimonas</taxon>
    </lineage>
</organism>